<comment type="caution">
    <text evidence="2">The sequence shown here is derived from an EMBL/GenBank/DDBJ whole genome shotgun (WGS) entry which is preliminary data.</text>
</comment>
<organism evidence="2 3">
    <name type="scientific">Pedosphaera parvula (strain Ellin514)</name>
    <dbReference type="NCBI Taxonomy" id="320771"/>
    <lineage>
        <taxon>Bacteria</taxon>
        <taxon>Pseudomonadati</taxon>
        <taxon>Verrucomicrobiota</taxon>
        <taxon>Pedosphaerae</taxon>
        <taxon>Pedosphaerales</taxon>
        <taxon>Pedosphaeraceae</taxon>
        <taxon>Pedosphaera</taxon>
    </lineage>
</organism>
<gene>
    <name evidence="2" type="ORF">Cflav_PD4907</name>
</gene>
<keyword evidence="1" id="KW-0812">Transmembrane</keyword>
<dbReference type="Gene3D" id="1.25.10.10">
    <property type="entry name" value="Leucine-rich Repeat Variant"/>
    <property type="match status" value="1"/>
</dbReference>
<dbReference type="STRING" id="320771.Cflav_PD4907"/>
<dbReference type="RefSeq" id="WP_007413624.1">
    <property type="nucleotide sequence ID" value="NZ_ABOX02000005.1"/>
</dbReference>
<evidence type="ECO:0000313" key="2">
    <source>
        <dbReference type="EMBL" id="EEF62272.1"/>
    </source>
</evidence>
<feature type="transmembrane region" description="Helical" evidence="1">
    <location>
        <begin position="20"/>
        <end position="42"/>
    </location>
</feature>
<keyword evidence="1" id="KW-0472">Membrane</keyword>
<evidence type="ECO:0008006" key="4">
    <source>
        <dbReference type="Google" id="ProtNLM"/>
    </source>
</evidence>
<accession>B9XCS6</accession>
<proteinExistence type="predicted"/>
<dbReference type="Proteomes" id="UP000003688">
    <property type="component" value="Unassembled WGS sequence"/>
</dbReference>
<keyword evidence="1" id="KW-1133">Transmembrane helix</keyword>
<sequence length="258" mass="28423">MILQSCLSLRIPHTALLNKNWAKGILIASLLLGVGIYFLFFFSREPSYHGRKLSAWMEDLQAEQPETKSAAKAAIRNIGTKAVPLIINYAQAQDSPLKNRLKQLAEKQTLIQFHFTPSYHPRLLAYEACDILGPAAQGAIPALSNSLNAAKSDPTAAYVLTCIGGPKVIPPLRAALNNPNRGVAQCAKIALKILESKTNPIPNSEDYQQRNCEFNRLVLTSAFEQYRATHTNQPASRWPSALTNRPPVAVPEGFQIPR</sequence>
<keyword evidence="3" id="KW-1185">Reference proteome</keyword>
<dbReference type="AlphaFoldDB" id="B9XCS6"/>
<name>B9XCS6_PEDPL</name>
<dbReference type="EMBL" id="ABOX02000005">
    <property type="protein sequence ID" value="EEF62272.1"/>
    <property type="molecule type" value="Genomic_DNA"/>
</dbReference>
<evidence type="ECO:0000256" key="1">
    <source>
        <dbReference type="SAM" id="Phobius"/>
    </source>
</evidence>
<evidence type="ECO:0000313" key="3">
    <source>
        <dbReference type="Proteomes" id="UP000003688"/>
    </source>
</evidence>
<dbReference type="SUPFAM" id="SSF48371">
    <property type="entry name" value="ARM repeat"/>
    <property type="match status" value="1"/>
</dbReference>
<dbReference type="InterPro" id="IPR011989">
    <property type="entry name" value="ARM-like"/>
</dbReference>
<dbReference type="InterPro" id="IPR016024">
    <property type="entry name" value="ARM-type_fold"/>
</dbReference>
<reference evidence="2 3" key="1">
    <citation type="journal article" date="2011" name="J. Bacteriol.">
        <title>Genome sequence of 'Pedosphaera parvula' Ellin514, an aerobic Verrucomicrobial isolate from pasture soil.</title>
        <authorList>
            <person name="Kant R."/>
            <person name="van Passel M.W."/>
            <person name="Sangwan P."/>
            <person name="Palva A."/>
            <person name="Lucas S."/>
            <person name="Copeland A."/>
            <person name="Lapidus A."/>
            <person name="Glavina Del Rio T."/>
            <person name="Dalin E."/>
            <person name="Tice H."/>
            <person name="Bruce D."/>
            <person name="Goodwin L."/>
            <person name="Pitluck S."/>
            <person name="Chertkov O."/>
            <person name="Larimer F.W."/>
            <person name="Land M.L."/>
            <person name="Hauser L."/>
            <person name="Brettin T.S."/>
            <person name="Detter J.C."/>
            <person name="Han S."/>
            <person name="de Vos W.M."/>
            <person name="Janssen P.H."/>
            <person name="Smidt H."/>
        </authorList>
    </citation>
    <scope>NUCLEOTIDE SEQUENCE [LARGE SCALE GENOMIC DNA]</scope>
    <source>
        <strain evidence="2 3">Ellin514</strain>
    </source>
</reference>
<protein>
    <recommendedName>
        <fullName evidence="4">PBS lyase HEAT domain protein repeat-containing protein</fullName>
    </recommendedName>
</protein>